<evidence type="ECO:0000313" key="2">
    <source>
        <dbReference type="Proteomes" id="UP000886787"/>
    </source>
</evidence>
<dbReference type="Proteomes" id="UP000886787">
    <property type="component" value="Unassembled WGS sequence"/>
</dbReference>
<evidence type="ECO:0008006" key="3">
    <source>
        <dbReference type="Google" id="ProtNLM"/>
    </source>
</evidence>
<protein>
    <recommendedName>
        <fullName evidence="3">YbbR-like protein</fullName>
    </recommendedName>
</protein>
<accession>A0A9D1CUK9</accession>
<dbReference type="InterPro" id="IPR053154">
    <property type="entry name" value="c-di-AMP_regulator"/>
</dbReference>
<gene>
    <name evidence="1" type="ORF">IAD32_03015</name>
</gene>
<comment type="caution">
    <text evidence="1">The sequence shown here is derived from an EMBL/GenBank/DDBJ whole genome shotgun (WGS) entry which is preliminary data.</text>
</comment>
<evidence type="ECO:0000313" key="1">
    <source>
        <dbReference type="EMBL" id="HIQ80239.1"/>
    </source>
</evidence>
<proteinExistence type="predicted"/>
<dbReference type="Pfam" id="PF07949">
    <property type="entry name" value="YbbR"/>
    <property type="match status" value="2"/>
</dbReference>
<dbReference type="Gene3D" id="2.170.120.30">
    <property type="match status" value="2"/>
</dbReference>
<dbReference type="PROSITE" id="PS51257">
    <property type="entry name" value="PROKAR_LIPOPROTEIN"/>
    <property type="match status" value="1"/>
</dbReference>
<reference evidence="1" key="2">
    <citation type="journal article" date="2021" name="PeerJ">
        <title>Extensive microbial diversity within the chicken gut microbiome revealed by metagenomics and culture.</title>
        <authorList>
            <person name="Gilroy R."/>
            <person name="Ravi A."/>
            <person name="Getino M."/>
            <person name="Pursley I."/>
            <person name="Horton D.L."/>
            <person name="Alikhan N.F."/>
            <person name="Baker D."/>
            <person name="Gharbi K."/>
            <person name="Hall N."/>
            <person name="Watson M."/>
            <person name="Adriaenssens E.M."/>
            <person name="Foster-Nyarko E."/>
            <person name="Jarju S."/>
            <person name="Secka A."/>
            <person name="Antonio M."/>
            <person name="Oren A."/>
            <person name="Chaudhuri R.R."/>
            <person name="La Ragione R."/>
            <person name="Hildebrand F."/>
            <person name="Pallen M.J."/>
        </authorList>
    </citation>
    <scope>NUCLEOTIDE SEQUENCE</scope>
    <source>
        <strain evidence="1">ChiSjej1B19-3389</strain>
    </source>
</reference>
<organism evidence="1 2">
    <name type="scientific">Candidatus Scatavimonas merdigallinarum</name>
    <dbReference type="NCBI Taxonomy" id="2840914"/>
    <lineage>
        <taxon>Bacteria</taxon>
        <taxon>Bacillati</taxon>
        <taxon>Bacillota</taxon>
        <taxon>Clostridia</taxon>
        <taxon>Eubacteriales</taxon>
        <taxon>Oscillospiraceae</taxon>
        <taxon>Oscillospiraceae incertae sedis</taxon>
        <taxon>Candidatus Scatavimonas</taxon>
    </lineage>
</organism>
<sequence length="429" mass="46454">MKRIKSFSLSKLFRNNKFLIVFSFLMACGLWLFFSQNTQEAIEYTVSDIPITIPLSDAAKEDGLTIFSGGDTTASVLISGNRLTVANVTKDDIQVVALQASNTITAPNTYSLELTARKNGVKSDYEILSVTPQIVSVYVDRQSSREFSLTDNVDYSGIRTDSTYFRGKAVYSTDTITVSGPQTEVMKVDKVAIEGGFSGDLRETTSQDYEIVLYDTTGTQIKSELLTTNVENNMVTVTVPVLPKKELPLEPQFTDVPSGFDVGAVATVTPSSLMIAGSEEAMQSLNSISLQAIDFSQVSPDNTEFTLPIDLPAGCINISNESNATVSLDLSGYDSTVLTVSRFTFDNLDDGYTAVAMTTSIDVTVIGPEDVVSELTASDVEAQIDLSSLGDGFVGTAEMPVNIRIKNQSKCWAYDTQAYTANVTVSRTE</sequence>
<dbReference type="Gene3D" id="2.170.120.40">
    <property type="entry name" value="YbbR-like domain"/>
    <property type="match status" value="1"/>
</dbReference>
<reference evidence="1" key="1">
    <citation type="submission" date="2020-10" db="EMBL/GenBank/DDBJ databases">
        <authorList>
            <person name="Gilroy R."/>
        </authorList>
    </citation>
    <scope>NUCLEOTIDE SEQUENCE</scope>
    <source>
        <strain evidence="1">ChiSjej1B19-3389</strain>
    </source>
</reference>
<dbReference type="PANTHER" id="PTHR37804">
    <property type="entry name" value="CDAA REGULATORY PROTEIN CDAR"/>
    <property type="match status" value="1"/>
</dbReference>
<dbReference type="EMBL" id="DVFW01000018">
    <property type="protein sequence ID" value="HIQ80239.1"/>
    <property type="molecule type" value="Genomic_DNA"/>
</dbReference>
<name>A0A9D1CUK9_9FIRM</name>
<dbReference type="InterPro" id="IPR012505">
    <property type="entry name" value="YbbR"/>
</dbReference>
<dbReference type="PANTHER" id="PTHR37804:SF1">
    <property type="entry name" value="CDAA REGULATORY PROTEIN CDAR"/>
    <property type="match status" value="1"/>
</dbReference>
<dbReference type="AlphaFoldDB" id="A0A9D1CUK9"/>